<keyword evidence="3" id="KW-1185">Reference proteome</keyword>
<accession>A0A7J6VUG0</accession>
<evidence type="ECO:0000259" key="1">
    <source>
        <dbReference type="Pfam" id="PF13456"/>
    </source>
</evidence>
<comment type="caution">
    <text evidence="2">The sequence shown here is derived from an EMBL/GenBank/DDBJ whole genome shotgun (WGS) entry which is preliminary data.</text>
</comment>
<dbReference type="InterPro" id="IPR012337">
    <property type="entry name" value="RNaseH-like_sf"/>
</dbReference>
<protein>
    <recommendedName>
        <fullName evidence="1">RNase H type-1 domain-containing protein</fullName>
    </recommendedName>
</protein>
<dbReference type="InterPro" id="IPR036397">
    <property type="entry name" value="RNaseH_sf"/>
</dbReference>
<dbReference type="AlphaFoldDB" id="A0A7J6VUG0"/>
<dbReference type="Gene3D" id="3.30.420.10">
    <property type="entry name" value="Ribonuclease H-like superfamily/Ribonuclease H"/>
    <property type="match status" value="1"/>
</dbReference>
<dbReference type="EMBL" id="JABWDY010027470">
    <property type="protein sequence ID" value="KAF5187855.1"/>
    <property type="molecule type" value="Genomic_DNA"/>
</dbReference>
<evidence type="ECO:0000313" key="2">
    <source>
        <dbReference type="EMBL" id="KAF5187855.1"/>
    </source>
</evidence>
<dbReference type="InterPro" id="IPR052929">
    <property type="entry name" value="RNase_H-like_EbsB-rel"/>
</dbReference>
<dbReference type="SUPFAM" id="SSF53098">
    <property type="entry name" value="Ribonuclease H-like"/>
    <property type="match status" value="1"/>
</dbReference>
<proteinExistence type="predicted"/>
<dbReference type="InterPro" id="IPR002156">
    <property type="entry name" value="RNaseH_domain"/>
</dbReference>
<dbReference type="Pfam" id="PF13456">
    <property type="entry name" value="RVT_3"/>
    <property type="match status" value="1"/>
</dbReference>
<name>A0A7J6VUG0_THATH</name>
<dbReference type="OrthoDB" id="1906820at2759"/>
<dbReference type="PANTHER" id="PTHR47074">
    <property type="entry name" value="BNAC02G40300D PROTEIN"/>
    <property type="match status" value="1"/>
</dbReference>
<organism evidence="2 3">
    <name type="scientific">Thalictrum thalictroides</name>
    <name type="common">Rue-anemone</name>
    <name type="synonym">Anemone thalictroides</name>
    <dbReference type="NCBI Taxonomy" id="46969"/>
    <lineage>
        <taxon>Eukaryota</taxon>
        <taxon>Viridiplantae</taxon>
        <taxon>Streptophyta</taxon>
        <taxon>Embryophyta</taxon>
        <taxon>Tracheophyta</taxon>
        <taxon>Spermatophyta</taxon>
        <taxon>Magnoliopsida</taxon>
        <taxon>Ranunculales</taxon>
        <taxon>Ranunculaceae</taxon>
        <taxon>Thalictroideae</taxon>
        <taxon>Thalictrum</taxon>
    </lineage>
</organism>
<sequence>MVLNSEKEKQLILIQSWNTLDWFYAWTEPPIAWNMNKIIWNSLCVIFAWEVWKMRCAIIFQGSNPSIDMVVSNIRYTMRGMEQAHDLASRNRLLPSNAAIWIPLIPPRAGFVKLNVDTAFSSANVPIGIGFILRTNTGSFMIAGNSGGCAASAECAECQGLLTATTWAIQQHRDRIEIETDCQTARLQLCS</sequence>
<feature type="domain" description="RNase H type-1" evidence="1">
    <location>
        <begin position="115"/>
        <end position="186"/>
    </location>
</feature>
<dbReference type="GO" id="GO:0003676">
    <property type="term" value="F:nucleic acid binding"/>
    <property type="evidence" value="ECO:0007669"/>
    <property type="project" value="InterPro"/>
</dbReference>
<gene>
    <name evidence="2" type="ORF">FRX31_022554</name>
</gene>
<dbReference type="GO" id="GO:0004523">
    <property type="term" value="F:RNA-DNA hybrid ribonuclease activity"/>
    <property type="evidence" value="ECO:0007669"/>
    <property type="project" value="InterPro"/>
</dbReference>
<evidence type="ECO:0000313" key="3">
    <source>
        <dbReference type="Proteomes" id="UP000554482"/>
    </source>
</evidence>
<dbReference type="Proteomes" id="UP000554482">
    <property type="component" value="Unassembled WGS sequence"/>
</dbReference>
<reference evidence="2 3" key="1">
    <citation type="submission" date="2020-06" db="EMBL/GenBank/DDBJ databases">
        <title>Transcriptomic and genomic resources for Thalictrum thalictroides and T. hernandezii: Facilitating candidate gene discovery in an emerging model plant lineage.</title>
        <authorList>
            <person name="Arias T."/>
            <person name="Riano-Pachon D.M."/>
            <person name="Di Stilio V.S."/>
        </authorList>
    </citation>
    <scope>NUCLEOTIDE SEQUENCE [LARGE SCALE GENOMIC DNA]</scope>
    <source>
        <strain evidence="3">cv. WT478/WT964</strain>
        <tissue evidence="2">Leaves</tissue>
    </source>
</reference>
<dbReference type="PANTHER" id="PTHR47074:SF11">
    <property type="entry name" value="REVERSE TRANSCRIPTASE-LIKE PROTEIN"/>
    <property type="match status" value="1"/>
</dbReference>